<proteinExistence type="predicted"/>
<keyword evidence="3" id="KW-1185">Reference proteome</keyword>
<gene>
    <name evidence="2" type="ORF">E2562_036748</name>
</gene>
<sequence>MCLSIHARTRGRPARCAQREDDWHGMVDVWARARDRHGGRVVATQSAAWRARGIDAGFVGSEGYLQQHGDRPASRTVHRPAVPVHGDCNATQHLTGRPAGRNRRQQEAGDVGH</sequence>
<reference evidence="2 3" key="1">
    <citation type="submission" date="2019-11" db="EMBL/GenBank/DDBJ databases">
        <title>Whole genome sequence of Oryza granulata.</title>
        <authorList>
            <person name="Li W."/>
        </authorList>
    </citation>
    <scope>NUCLEOTIDE SEQUENCE [LARGE SCALE GENOMIC DNA]</scope>
    <source>
        <strain evidence="3">cv. Menghai</strain>
        <tissue evidence="2">Leaf</tissue>
    </source>
</reference>
<dbReference type="EMBL" id="SPHZ02000006">
    <property type="protein sequence ID" value="KAF0915562.1"/>
    <property type="molecule type" value="Genomic_DNA"/>
</dbReference>
<evidence type="ECO:0000256" key="1">
    <source>
        <dbReference type="SAM" id="MobiDB-lite"/>
    </source>
</evidence>
<dbReference type="AlphaFoldDB" id="A0A6G1DTN1"/>
<organism evidence="2 3">
    <name type="scientific">Oryza meyeriana var. granulata</name>
    <dbReference type="NCBI Taxonomy" id="110450"/>
    <lineage>
        <taxon>Eukaryota</taxon>
        <taxon>Viridiplantae</taxon>
        <taxon>Streptophyta</taxon>
        <taxon>Embryophyta</taxon>
        <taxon>Tracheophyta</taxon>
        <taxon>Spermatophyta</taxon>
        <taxon>Magnoliopsida</taxon>
        <taxon>Liliopsida</taxon>
        <taxon>Poales</taxon>
        <taxon>Poaceae</taxon>
        <taxon>BOP clade</taxon>
        <taxon>Oryzoideae</taxon>
        <taxon>Oryzeae</taxon>
        <taxon>Oryzinae</taxon>
        <taxon>Oryza</taxon>
        <taxon>Oryza meyeriana</taxon>
    </lineage>
</organism>
<evidence type="ECO:0000313" key="3">
    <source>
        <dbReference type="Proteomes" id="UP000479710"/>
    </source>
</evidence>
<feature type="region of interest" description="Disordered" evidence="1">
    <location>
        <begin position="67"/>
        <end position="113"/>
    </location>
</feature>
<accession>A0A6G1DTN1</accession>
<feature type="compositionally biased region" description="Basic and acidic residues" evidence="1">
    <location>
        <begin position="104"/>
        <end position="113"/>
    </location>
</feature>
<protein>
    <submittedName>
        <fullName evidence="2">Uncharacterized protein</fullName>
    </submittedName>
</protein>
<comment type="caution">
    <text evidence="2">The sequence shown here is derived from an EMBL/GenBank/DDBJ whole genome shotgun (WGS) entry which is preliminary data.</text>
</comment>
<evidence type="ECO:0000313" key="2">
    <source>
        <dbReference type="EMBL" id="KAF0915562.1"/>
    </source>
</evidence>
<dbReference type="Proteomes" id="UP000479710">
    <property type="component" value="Unassembled WGS sequence"/>
</dbReference>
<name>A0A6G1DTN1_9ORYZ</name>